<evidence type="ECO:0000259" key="2">
    <source>
        <dbReference type="Pfam" id="PF20151"/>
    </source>
</evidence>
<dbReference type="OrthoDB" id="2672154at2759"/>
<dbReference type="EMBL" id="JABBWE010000001">
    <property type="protein sequence ID" value="KAG1809773.1"/>
    <property type="molecule type" value="Genomic_DNA"/>
</dbReference>
<evidence type="ECO:0000313" key="4">
    <source>
        <dbReference type="Proteomes" id="UP000719766"/>
    </source>
</evidence>
<dbReference type="InterPro" id="IPR045340">
    <property type="entry name" value="DUF6533"/>
</dbReference>
<keyword evidence="4" id="KW-1185">Reference proteome</keyword>
<feature type="transmembrane region" description="Helical" evidence="1">
    <location>
        <begin position="51"/>
        <end position="71"/>
    </location>
</feature>
<feature type="transmembrane region" description="Helical" evidence="1">
    <location>
        <begin position="123"/>
        <end position="144"/>
    </location>
</feature>
<proteinExistence type="predicted"/>
<keyword evidence="1" id="KW-0812">Transmembrane</keyword>
<accession>A0A9P7E2K5</accession>
<evidence type="ECO:0000313" key="3">
    <source>
        <dbReference type="EMBL" id="KAG1809773.1"/>
    </source>
</evidence>
<dbReference type="GeneID" id="64603617"/>
<comment type="caution">
    <text evidence="3">The sequence shown here is derived from an EMBL/GenBank/DDBJ whole genome shotgun (WGS) entry which is preliminary data.</text>
</comment>
<feature type="transmembrane region" description="Helical" evidence="1">
    <location>
        <begin position="269"/>
        <end position="291"/>
    </location>
</feature>
<name>A0A9P7E2K5_9AGAM</name>
<dbReference type="AlphaFoldDB" id="A0A9P7E2K5"/>
<feature type="transmembrane region" description="Helical" evidence="1">
    <location>
        <begin position="173"/>
        <end position="191"/>
    </location>
</feature>
<organism evidence="3 4">
    <name type="scientific">Suillus plorans</name>
    <dbReference type="NCBI Taxonomy" id="116603"/>
    <lineage>
        <taxon>Eukaryota</taxon>
        <taxon>Fungi</taxon>
        <taxon>Dikarya</taxon>
        <taxon>Basidiomycota</taxon>
        <taxon>Agaricomycotina</taxon>
        <taxon>Agaricomycetes</taxon>
        <taxon>Agaricomycetidae</taxon>
        <taxon>Boletales</taxon>
        <taxon>Suillineae</taxon>
        <taxon>Suillaceae</taxon>
        <taxon>Suillus</taxon>
    </lineage>
</organism>
<reference evidence="3" key="1">
    <citation type="journal article" date="2020" name="New Phytol.">
        <title>Comparative genomics reveals dynamic genome evolution in host specialist ectomycorrhizal fungi.</title>
        <authorList>
            <person name="Lofgren L.A."/>
            <person name="Nguyen N.H."/>
            <person name="Vilgalys R."/>
            <person name="Ruytinx J."/>
            <person name="Liao H.L."/>
            <person name="Branco S."/>
            <person name="Kuo A."/>
            <person name="LaButti K."/>
            <person name="Lipzen A."/>
            <person name="Andreopoulos W."/>
            <person name="Pangilinan J."/>
            <person name="Riley R."/>
            <person name="Hundley H."/>
            <person name="Na H."/>
            <person name="Barry K."/>
            <person name="Grigoriev I.V."/>
            <person name="Stajich J.E."/>
            <person name="Kennedy P.G."/>
        </authorList>
    </citation>
    <scope>NUCLEOTIDE SEQUENCE</scope>
    <source>
        <strain evidence="3">S12</strain>
    </source>
</reference>
<evidence type="ECO:0000256" key="1">
    <source>
        <dbReference type="SAM" id="Phobius"/>
    </source>
</evidence>
<sequence length="327" mass="36490">MTVVSNSPTMWPSIGFDRAESYYTVVSTVAVIYDWVLTFDQEVELVWKRRWSVMSVLYLALRYGGIIYAVLDVPANITTLYLTDAVSIFFDFQQWWVFIIANIILGVIMIFRLHAMYQRSRKMLIFLVVFFSTVTIISGVITVIQSTHLTAEELVLSGIYQCDYEGTSLPLSAITWILGTVWEVLALYLSVRIAMNHFRERLSTGSIIEDCFTVLIKSHVFYFASFVAVASFRISFISPNLPVGPSVTDSHPSDCSSIVQNESSAGAELYYAVALLSSLLQMFLLGPRLVLSVREHSARLVNNFDEATGVTTLAFQQSAVVSTGGGV</sequence>
<dbReference type="RefSeq" id="XP_041167438.1">
    <property type="nucleotide sequence ID" value="XM_041309853.1"/>
</dbReference>
<dbReference type="Proteomes" id="UP000719766">
    <property type="component" value="Unassembled WGS sequence"/>
</dbReference>
<gene>
    <name evidence="3" type="ORF">HD556DRAFT_1923</name>
</gene>
<keyword evidence="1" id="KW-0472">Membrane</keyword>
<feature type="transmembrane region" description="Helical" evidence="1">
    <location>
        <begin position="94"/>
        <end position="111"/>
    </location>
</feature>
<feature type="domain" description="DUF6533" evidence="2">
    <location>
        <begin position="22"/>
        <end position="67"/>
    </location>
</feature>
<keyword evidence="1" id="KW-1133">Transmembrane helix</keyword>
<feature type="transmembrane region" description="Helical" evidence="1">
    <location>
        <begin position="212"/>
        <end position="236"/>
    </location>
</feature>
<protein>
    <recommendedName>
        <fullName evidence="2">DUF6533 domain-containing protein</fullName>
    </recommendedName>
</protein>
<dbReference type="Pfam" id="PF20151">
    <property type="entry name" value="DUF6533"/>
    <property type="match status" value="1"/>
</dbReference>